<dbReference type="EMBL" id="ATHL01000050">
    <property type="protein sequence ID" value="EQB17814.1"/>
    <property type="molecule type" value="Genomic_DNA"/>
</dbReference>
<accession>T0J7C3</accession>
<gene>
    <name evidence="1" type="ORF">L284_06445</name>
</gene>
<evidence type="ECO:0000313" key="1">
    <source>
        <dbReference type="EMBL" id="EQB17814.1"/>
    </source>
</evidence>
<evidence type="ECO:0000313" key="2">
    <source>
        <dbReference type="Proteomes" id="UP000015527"/>
    </source>
</evidence>
<dbReference type="eggNOG" id="ENOG5033Q15">
    <property type="taxonomic scope" value="Bacteria"/>
</dbReference>
<sequence length="280" mass="30930">MSELEAALQPLCGVTVDHLKLPLELGEEIEPSQIGTIVGTLTDLLLPRIALEKGIGLKKAVSFDGTLGEREGYPDFQHDAGYRVELKGAFRDNKDVKMKKPPTPREPSARLTQKVTVKNVKPEEDALLVLIYQLEQRKDDPTLLSPVIVNVGLFPAIECVRARDARMEAAGGRWFGDYQTPTIPSGIGKGKIRAGAALDVTVYGRKKEEGRDFNEDTNFGKLKRIPYRPLQEFLRDNGCQFAPKGVYPEKWSMSKDDIKLALTLDVAAEEAGDLVAEVDV</sequence>
<proteinExistence type="predicted"/>
<keyword evidence="2" id="KW-1185">Reference proteome</keyword>
<dbReference type="AlphaFoldDB" id="T0J7C3"/>
<name>T0J7C3_9SPHN</name>
<dbReference type="REBASE" id="71098">
    <property type="entry name" value="NliLE124ORF6440P"/>
</dbReference>
<comment type="caution">
    <text evidence="1">The sequence shown here is derived from an EMBL/GenBank/DDBJ whole genome shotgun (WGS) entry which is preliminary data.</text>
</comment>
<dbReference type="Proteomes" id="UP000015527">
    <property type="component" value="Unassembled WGS sequence"/>
</dbReference>
<organism evidence="1 2">
    <name type="scientific">Novosphingobium lindaniclasticum LE124</name>
    <dbReference type="NCBI Taxonomy" id="1096930"/>
    <lineage>
        <taxon>Bacteria</taxon>
        <taxon>Pseudomonadati</taxon>
        <taxon>Pseudomonadota</taxon>
        <taxon>Alphaproteobacteria</taxon>
        <taxon>Sphingomonadales</taxon>
        <taxon>Sphingomonadaceae</taxon>
        <taxon>Novosphingobium</taxon>
    </lineage>
</organism>
<reference evidence="1 2" key="1">
    <citation type="journal article" date="2013" name="Genome Announc.">
        <title>Genome Sequence of Novosphingobium lindaniclasticum LE124T, Isolated from a Hexachlorocyclohexane Dumpsite.</title>
        <authorList>
            <person name="Saxena A."/>
            <person name="Nayyar N."/>
            <person name="Sangwan N."/>
            <person name="Kumari R."/>
            <person name="Khurana J.P."/>
            <person name="Lal R."/>
        </authorList>
    </citation>
    <scope>NUCLEOTIDE SEQUENCE [LARGE SCALE GENOMIC DNA]</scope>
    <source>
        <strain evidence="1 2">LE124</strain>
    </source>
</reference>
<protein>
    <submittedName>
        <fullName evidence="1">Uncharacterized protein</fullName>
    </submittedName>
</protein>
<dbReference type="RefSeq" id="WP_021233241.1">
    <property type="nucleotide sequence ID" value="NZ_ATHL01000050.1"/>
</dbReference>